<organism evidence="1 2">
    <name type="scientific">Heterodermia speciosa</name>
    <dbReference type="NCBI Taxonomy" id="116794"/>
    <lineage>
        <taxon>Eukaryota</taxon>
        <taxon>Fungi</taxon>
        <taxon>Dikarya</taxon>
        <taxon>Ascomycota</taxon>
        <taxon>Pezizomycotina</taxon>
        <taxon>Lecanoromycetes</taxon>
        <taxon>OSLEUM clade</taxon>
        <taxon>Lecanoromycetidae</taxon>
        <taxon>Caliciales</taxon>
        <taxon>Physciaceae</taxon>
        <taxon>Heterodermia</taxon>
    </lineage>
</organism>
<dbReference type="EMBL" id="CAJPDS010000034">
    <property type="protein sequence ID" value="CAF9923843.1"/>
    <property type="molecule type" value="Genomic_DNA"/>
</dbReference>
<evidence type="ECO:0000313" key="2">
    <source>
        <dbReference type="Proteomes" id="UP000664521"/>
    </source>
</evidence>
<dbReference type="OrthoDB" id="3045089at2759"/>
<dbReference type="PANTHER" id="PTHR38886:SF1">
    <property type="entry name" value="NACHT-NTPASE AND P-LOOP NTPASES N-TERMINAL DOMAIN-CONTAINING PROTEIN"/>
    <property type="match status" value="1"/>
</dbReference>
<comment type="caution">
    <text evidence="1">The sequence shown here is derived from an EMBL/GenBank/DDBJ whole genome shotgun (WGS) entry which is preliminary data.</text>
</comment>
<dbReference type="Proteomes" id="UP000664521">
    <property type="component" value="Unassembled WGS sequence"/>
</dbReference>
<dbReference type="PANTHER" id="PTHR38886">
    <property type="entry name" value="SESA DOMAIN-CONTAINING PROTEIN"/>
    <property type="match status" value="1"/>
</dbReference>
<keyword evidence="2" id="KW-1185">Reference proteome</keyword>
<protein>
    <recommendedName>
        <fullName evidence="3">Fungal N-terminal domain-containing protein</fullName>
    </recommendedName>
</protein>
<proteinExistence type="predicted"/>
<dbReference type="AlphaFoldDB" id="A0A8H3ILY1"/>
<accession>A0A8H3ILY1</accession>
<reference evidence="1" key="1">
    <citation type="submission" date="2021-03" db="EMBL/GenBank/DDBJ databases">
        <authorList>
            <person name="Tagirdzhanova G."/>
        </authorList>
    </citation>
    <scope>NUCLEOTIDE SEQUENCE</scope>
</reference>
<gene>
    <name evidence="1" type="ORF">HETSPECPRED_005436</name>
</gene>
<evidence type="ECO:0000313" key="1">
    <source>
        <dbReference type="EMBL" id="CAF9923843.1"/>
    </source>
</evidence>
<name>A0A8H3ILY1_9LECA</name>
<evidence type="ECO:0008006" key="3">
    <source>
        <dbReference type="Google" id="ProtNLM"/>
    </source>
</evidence>
<sequence length="252" mass="27650">MVPPFGFSVGDFINAIGLANQIQKALKDVGGSEDDITLVLQDLQQLELVLIQLRDGDWAKGGDLNHINAIRGIAVSCEGALKSFLQRVEGFHSSVTVKSGSSTRAITRRFKQAQWAIPMKEAVNQFRLFILSKLATAHLLLALPVGAALKRLEDSTLSVSDLLKEKADSLILDPRCQLTIQIKRENLSDVQDGPASSEFAAEFDSPDQRLRRIENISPQGQTSTEEDSSDIDLIQRRNLALVPTGMEEPAFL</sequence>